<evidence type="ECO:0000256" key="1">
    <source>
        <dbReference type="SAM" id="MobiDB-lite"/>
    </source>
</evidence>
<evidence type="ECO:0000313" key="3">
    <source>
        <dbReference type="Proteomes" id="UP001295444"/>
    </source>
</evidence>
<feature type="region of interest" description="Disordered" evidence="1">
    <location>
        <begin position="1"/>
        <end position="24"/>
    </location>
</feature>
<dbReference type="AlphaFoldDB" id="A0AAD1WM80"/>
<accession>A0AAD1WM80</accession>
<protein>
    <submittedName>
        <fullName evidence="2">Uncharacterized protein</fullName>
    </submittedName>
</protein>
<keyword evidence="3" id="KW-1185">Reference proteome</keyword>
<reference evidence="2" key="1">
    <citation type="submission" date="2022-03" db="EMBL/GenBank/DDBJ databases">
        <authorList>
            <person name="Alioto T."/>
            <person name="Alioto T."/>
            <person name="Gomez Garrido J."/>
        </authorList>
    </citation>
    <scope>NUCLEOTIDE SEQUENCE</scope>
</reference>
<organism evidence="2 3">
    <name type="scientific">Pelobates cultripes</name>
    <name type="common">Western spadefoot toad</name>
    <dbReference type="NCBI Taxonomy" id="61616"/>
    <lineage>
        <taxon>Eukaryota</taxon>
        <taxon>Metazoa</taxon>
        <taxon>Chordata</taxon>
        <taxon>Craniata</taxon>
        <taxon>Vertebrata</taxon>
        <taxon>Euteleostomi</taxon>
        <taxon>Amphibia</taxon>
        <taxon>Batrachia</taxon>
        <taxon>Anura</taxon>
        <taxon>Pelobatoidea</taxon>
        <taxon>Pelobatidae</taxon>
        <taxon>Pelobates</taxon>
    </lineage>
</organism>
<gene>
    <name evidence="2" type="ORF">PECUL_23A011566</name>
</gene>
<dbReference type="EMBL" id="OW240919">
    <property type="protein sequence ID" value="CAH2313047.1"/>
    <property type="molecule type" value="Genomic_DNA"/>
</dbReference>
<dbReference type="Proteomes" id="UP001295444">
    <property type="component" value="Chromosome 08"/>
</dbReference>
<name>A0AAD1WM80_PELCU</name>
<sequence>MGLLADYPGTYSELSDDSSLGDQTPDLLAEQTLKPKPKYTDSAPVTTGVLKKLLAELHSTIQSDVANLRSDVQELTGKLGTLENTSHVH</sequence>
<proteinExistence type="predicted"/>
<evidence type="ECO:0000313" key="2">
    <source>
        <dbReference type="EMBL" id="CAH2313047.1"/>
    </source>
</evidence>